<proteinExistence type="predicted"/>
<dbReference type="STRING" id="937218.SAMN06297251_11927"/>
<dbReference type="AlphaFoldDB" id="A0A1W2E0T0"/>
<dbReference type="SUPFAM" id="SSF53756">
    <property type="entry name" value="UDP-Glycosyltransferase/glycogen phosphorylase"/>
    <property type="match status" value="1"/>
</dbReference>
<dbReference type="GO" id="GO:0016758">
    <property type="term" value="F:hexosyltransferase activity"/>
    <property type="evidence" value="ECO:0007669"/>
    <property type="project" value="InterPro"/>
</dbReference>
<evidence type="ECO:0000256" key="1">
    <source>
        <dbReference type="SAM" id="MobiDB-lite"/>
    </source>
</evidence>
<dbReference type="PANTHER" id="PTHR21015:SF28">
    <property type="entry name" value="SLL1722 PROTEIN"/>
    <property type="match status" value="1"/>
</dbReference>
<organism evidence="3 4">
    <name type="scientific">Fulvimarina manganoxydans</name>
    <dbReference type="NCBI Taxonomy" id="937218"/>
    <lineage>
        <taxon>Bacteria</taxon>
        <taxon>Pseudomonadati</taxon>
        <taxon>Pseudomonadota</taxon>
        <taxon>Alphaproteobacteria</taxon>
        <taxon>Hyphomicrobiales</taxon>
        <taxon>Aurantimonadaceae</taxon>
        <taxon>Fulvimarina</taxon>
    </lineage>
</organism>
<dbReference type="Pfam" id="PF04101">
    <property type="entry name" value="Glyco_tran_28_C"/>
    <property type="match status" value="1"/>
</dbReference>
<evidence type="ECO:0000259" key="2">
    <source>
        <dbReference type="Pfam" id="PF04101"/>
    </source>
</evidence>
<dbReference type="RefSeq" id="WP_244557010.1">
    <property type="nucleotide sequence ID" value="NZ_FWXR01000019.1"/>
</dbReference>
<dbReference type="Gene3D" id="3.40.50.2000">
    <property type="entry name" value="Glycogen Phosphorylase B"/>
    <property type="match status" value="1"/>
</dbReference>
<accession>A0A1W2E0T0</accession>
<feature type="region of interest" description="Disordered" evidence="1">
    <location>
        <begin position="402"/>
        <end position="421"/>
    </location>
</feature>
<evidence type="ECO:0000313" key="3">
    <source>
        <dbReference type="EMBL" id="SMD02648.1"/>
    </source>
</evidence>
<evidence type="ECO:0000313" key="4">
    <source>
        <dbReference type="Proteomes" id="UP000192656"/>
    </source>
</evidence>
<keyword evidence="3" id="KW-0808">Transferase</keyword>
<protein>
    <submittedName>
        <fullName evidence="3">Predicted glycosyl transferase</fullName>
    </submittedName>
</protein>
<sequence>MQGRPPRVLIYSHDTFGLGHLRRCRVIAQALVAHRPDTTVLIIAGSPVVGSFSFPPQVDFIRVPGVTKLGADSYAPSNPGLTIEDLTEIRSEIIKKSAEIFAPDIFLVDKEPLGMRGEVEASLHHLKAAGTRLVLGLRDIMDEPSRLAEEWRRKEAFDALEHLYDEIWVYGLPEICDPLEGIGVSDKVRRKAVFTGYLQRADDPSGALPEGMPAEGEEKPFILVTTGGGGDGAMLVDWVLRAYESDPSIGVGAKIVMGPFMDSSNQSDFQRRVARLPDVDAITFAASIEPLFERSLGVVAMGGYNTFCEILSFDKPAIIVPRRQPRLEQEIRARQAEKLGLTRMLSPDLSDDASLMAAGIRALKTQPRPRSAAVPDILGGLSAICNLADAAFATSGKASTPSVVPHHFEPVRRPVSGSGHG</sequence>
<dbReference type="InterPro" id="IPR007235">
    <property type="entry name" value="Glyco_trans_28_C"/>
</dbReference>
<reference evidence="3 4" key="1">
    <citation type="submission" date="2017-04" db="EMBL/GenBank/DDBJ databases">
        <authorList>
            <person name="Afonso C.L."/>
            <person name="Miller P.J."/>
            <person name="Scott M.A."/>
            <person name="Spackman E."/>
            <person name="Goraichik I."/>
            <person name="Dimitrov K.M."/>
            <person name="Suarez D.L."/>
            <person name="Swayne D.E."/>
        </authorList>
    </citation>
    <scope>NUCLEOTIDE SEQUENCE [LARGE SCALE GENOMIC DNA]</scope>
    <source>
        <strain evidence="3 4">CGMCC 1.10972</strain>
    </source>
</reference>
<dbReference type="PANTHER" id="PTHR21015">
    <property type="entry name" value="UDP-N-ACETYLGLUCOSAMINE--N-ACETYLMURAMYL-(PENTAPEPTIDE) PYROPHOSPHORYL-UNDECAPRENOL N-ACETYLGLUCOSAMINE TRANSFERASE 1"/>
    <property type="match status" value="1"/>
</dbReference>
<gene>
    <name evidence="3" type="ORF">SAMN06297251_11927</name>
</gene>
<dbReference type="EMBL" id="FWXR01000019">
    <property type="protein sequence ID" value="SMD02648.1"/>
    <property type="molecule type" value="Genomic_DNA"/>
</dbReference>
<feature type="domain" description="Glycosyl transferase family 28 C-terminal" evidence="2">
    <location>
        <begin position="235"/>
        <end position="351"/>
    </location>
</feature>
<name>A0A1W2E0T0_9HYPH</name>
<dbReference type="Proteomes" id="UP000192656">
    <property type="component" value="Unassembled WGS sequence"/>
</dbReference>
<keyword evidence="4" id="KW-1185">Reference proteome</keyword>